<keyword evidence="2" id="KW-1185">Reference proteome</keyword>
<accession>A0A1I5WV45</accession>
<dbReference type="OrthoDB" id="885718at2"/>
<name>A0A1I5WV45_HYMAR</name>
<dbReference type="RefSeq" id="WP_092670665.1">
    <property type="nucleotide sequence ID" value="NZ_FOXS01000002.1"/>
</dbReference>
<evidence type="ECO:0000313" key="2">
    <source>
        <dbReference type="Proteomes" id="UP000199029"/>
    </source>
</evidence>
<dbReference type="Proteomes" id="UP000199029">
    <property type="component" value="Unassembled WGS sequence"/>
</dbReference>
<protein>
    <submittedName>
        <fullName evidence="1">Uncharacterized protein</fullName>
    </submittedName>
</protein>
<gene>
    <name evidence="1" type="ORF">SAMN04515668_1497</name>
</gene>
<proteinExistence type="predicted"/>
<evidence type="ECO:0000313" key="1">
    <source>
        <dbReference type="EMBL" id="SFQ23376.1"/>
    </source>
</evidence>
<reference evidence="2" key="1">
    <citation type="submission" date="2016-10" db="EMBL/GenBank/DDBJ databases">
        <authorList>
            <person name="Varghese N."/>
            <person name="Submissions S."/>
        </authorList>
    </citation>
    <scope>NUCLEOTIDE SEQUENCE [LARGE SCALE GENOMIC DNA]</scope>
    <source>
        <strain evidence="2">OR362-8,ATCC BAA-1266,JCM 13504</strain>
    </source>
</reference>
<sequence length="91" mass="10412">MATRYTLAWFQNEIEPQLSGFSLSYSSFEKGDFGNLERVEFESGGLMGTFDFWSYGWLDLHVIDPLIGEEQLNVFNEPEKSQAVATFLAFL</sequence>
<dbReference type="EMBL" id="FOXS01000002">
    <property type="protein sequence ID" value="SFQ23376.1"/>
    <property type="molecule type" value="Genomic_DNA"/>
</dbReference>
<dbReference type="AlphaFoldDB" id="A0A1I5WV45"/>
<organism evidence="1 2">
    <name type="scientific">Hymenobacter arizonensis</name>
    <name type="common">Siccationidurans arizonensis</name>
    <dbReference type="NCBI Taxonomy" id="1227077"/>
    <lineage>
        <taxon>Bacteria</taxon>
        <taxon>Pseudomonadati</taxon>
        <taxon>Bacteroidota</taxon>
        <taxon>Cytophagia</taxon>
        <taxon>Cytophagales</taxon>
        <taxon>Hymenobacteraceae</taxon>
        <taxon>Hymenobacter</taxon>
    </lineage>
</organism>